<dbReference type="GO" id="GO:0005829">
    <property type="term" value="C:cytosol"/>
    <property type="evidence" value="ECO:0007669"/>
    <property type="project" value="TreeGrafter"/>
</dbReference>
<organism evidence="2">
    <name type="scientific">marine metagenome</name>
    <dbReference type="NCBI Taxonomy" id="408172"/>
    <lineage>
        <taxon>unclassified sequences</taxon>
        <taxon>metagenomes</taxon>
        <taxon>ecological metagenomes</taxon>
    </lineage>
</organism>
<dbReference type="SUPFAM" id="SSF63882">
    <property type="entry name" value="MoeA N-terminal region -like"/>
    <property type="match status" value="1"/>
</dbReference>
<dbReference type="Gene3D" id="3.40.980.10">
    <property type="entry name" value="MoaB/Mog-like domain"/>
    <property type="match status" value="1"/>
</dbReference>
<dbReference type="Pfam" id="PF03453">
    <property type="entry name" value="MoeA_N"/>
    <property type="match status" value="1"/>
</dbReference>
<dbReference type="InterPro" id="IPR036425">
    <property type="entry name" value="MoaB/Mog-like_dom_sf"/>
</dbReference>
<gene>
    <name evidence="2" type="ORF">METZ01_LOCUS505219</name>
</gene>
<dbReference type="GO" id="GO:0006777">
    <property type="term" value="P:Mo-molybdopterin cofactor biosynthetic process"/>
    <property type="evidence" value="ECO:0007669"/>
    <property type="project" value="TreeGrafter"/>
</dbReference>
<dbReference type="SUPFAM" id="SSF53218">
    <property type="entry name" value="Molybdenum cofactor biosynthesis proteins"/>
    <property type="match status" value="1"/>
</dbReference>
<dbReference type="InterPro" id="IPR038987">
    <property type="entry name" value="MoeA-like"/>
</dbReference>
<dbReference type="EMBL" id="UINC01223247">
    <property type="protein sequence ID" value="SVE52365.1"/>
    <property type="molecule type" value="Genomic_DNA"/>
</dbReference>
<dbReference type="InterPro" id="IPR036135">
    <property type="entry name" value="MoeA_linker/N_sf"/>
</dbReference>
<accession>A0A383E7L9</accession>
<protein>
    <recommendedName>
        <fullName evidence="1">MoeA N-terminal and linker domain-containing protein</fullName>
    </recommendedName>
</protein>
<feature type="domain" description="MoeA N-terminal and linker" evidence="1">
    <location>
        <begin position="10"/>
        <end position="144"/>
    </location>
</feature>
<dbReference type="Gene3D" id="2.170.190.11">
    <property type="entry name" value="Molybdopterin biosynthesis moea protein, domain 3"/>
    <property type="match status" value="1"/>
</dbReference>
<dbReference type="Gene3D" id="3.90.105.10">
    <property type="entry name" value="Molybdopterin biosynthesis moea protein, domain 2"/>
    <property type="match status" value="1"/>
</dbReference>
<dbReference type="AlphaFoldDB" id="A0A383E7L9"/>
<evidence type="ECO:0000259" key="1">
    <source>
        <dbReference type="Pfam" id="PF03453"/>
    </source>
</evidence>
<name>A0A383E7L9_9ZZZZ</name>
<dbReference type="GO" id="GO:0061599">
    <property type="term" value="F:molybdopterin molybdotransferase activity"/>
    <property type="evidence" value="ECO:0007669"/>
    <property type="project" value="TreeGrafter"/>
</dbReference>
<dbReference type="CDD" id="cd00887">
    <property type="entry name" value="MoeA"/>
    <property type="match status" value="1"/>
</dbReference>
<sequence>MEQAGCLPVMPEEIVTLDRAQGRVTASPVWASESSPHYDAAAMDGIAVRAEETNGATETFPVDLTVRSQAVWLDTGDPMPSGYNAVVMVEHVHRIDEGTVQIMAPVAPWQHVRTLGEDLVATELVLPENHRLSPIDLGACAAAGVTEIPVRRRPKVAIIPTGNELVSPGTTPLKPGDIVEFNSLMLAGLIEDWGGD</sequence>
<dbReference type="PANTHER" id="PTHR10192:SF16">
    <property type="entry name" value="MOLYBDOPTERIN MOLYBDENUMTRANSFERASE"/>
    <property type="match status" value="1"/>
</dbReference>
<dbReference type="PANTHER" id="PTHR10192">
    <property type="entry name" value="MOLYBDOPTERIN BIOSYNTHESIS PROTEIN"/>
    <property type="match status" value="1"/>
</dbReference>
<reference evidence="2" key="1">
    <citation type="submission" date="2018-05" db="EMBL/GenBank/DDBJ databases">
        <authorList>
            <person name="Lanie J.A."/>
            <person name="Ng W.-L."/>
            <person name="Kazmierczak K.M."/>
            <person name="Andrzejewski T.M."/>
            <person name="Davidsen T.M."/>
            <person name="Wayne K.J."/>
            <person name="Tettelin H."/>
            <person name="Glass J.I."/>
            <person name="Rusch D."/>
            <person name="Podicherti R."/>
            <person name="Tsui H.-C.T."/>
            <person name="Winkler M.E."/>
        </authorList>
    </citation>
    <scope>NUCLEOTIDE SEQUENCE</scope>
</reference>
<feature type="non-terminal residue" evidence="2">
    <location>
        <position position="196"/>
    </location>
</feature>
<proteinExistence type="predicted"/>
<evidence type="ECO:0000313" key="2">
    <source>
        <dbReference type="EMBL" id="SVE52365.1"/>
    </source>
</evidence>
<dbReference type="InterPro" id="IPR005110">
    <property type="entry name" value="MoeA_linker/N"/>
</dbReference>